<evidence type="ECO:0000313" key="2">
    <source>
        <dbReference type="Proteomes" id="UP001151760"/>
    </source>
</evidence>
<name>A0ABQ5I0L3_9ASTR</name>
<keyword evidence="2" id="KW-1185">Reference proteome</keyword>
<accession>A0ABQ5I0L3</accession>
<dbReference type="Proteomes" id="UP001151760">
    <property type="component" value="Unassembled WGS sequence"/>
</dbReference>
<protein>
    <submittedName>
        <fullName evidence="1">Uncharacterized protein</fullName>
    </submittedName>
</protein>
<organism evidence="1 2">
    <name type="scientific">Tanacetum coccineum</name>
    <dbReference type="NCBI Taxonomy" id="301880"/>
    <lineage>
        <taxon>Eukaryota</taxon>
        <taxon>Viridiplantae</taxon>
        <taxon>Streptophyta</taxon>
        <taxon>Embryophyta</taxon>
        <taxon>Tracheophyta</taxon>
        <taxon>Spermatophyta</taxon>
        <taxon>Magnoliopsida</taxon>
        <taxon>eudicotyledons</taxon>
        <taxon>Gunneridae</taxon>
        <taxon>Pentapetalae</taxon>
        <taxon>asterids</taxon>
        <taxon>campanulids</taxon>
        <taxon>Asterales</taxon>
        <taxon>Asteraceae</taxon>
        <taxon>Asteroideae</taxon>
        <taxon>Anthemideae</taxon>
        <taxon>Anthemidinae</taxon>
        <taxon>Tanacetum</taxon>
    </lineage>
</organism>
<evidence type="ECO:0000313" key="1">
    <source>
        <dbReference type="EMBL" id="GJT93632.1"/>
    </source>
</evidence>
<dbReference type="EMBL" id="BQNB010020220">
    <property type="protein sequence ID" value="GJT93632.1"/>
    <property type="molecule type" value="Genomic_DNA"/>
</dbReference>
<proteinExistence type="predicted"/>
<reference evidence="1" key="2">
    <citation type="submission" date="2022-01" db="EMBL/GenBank/DDBJ databases">
        <authorList>
            <person name="Yamashiro T."/>
            <person name="Shiraishi A."/>
            <person name="Satake H."/>
            <person name="Nakayama K."/>
        </authorList>
    </citation>
    <scope>NUCLEOTIDE SEQUENCE</scope>
</reference>
<gene>
    <name evidence="1" type="ORF">Tco_1082477</name>
</gene>
<reference evidence="1" key="1">
    <citation type="journal article" date="2022" name="Int. J. Mol. Sci.">
        <title>Draft Genome of Tanacetum Coccineum: Genomic Comparison of Closely Related Tanacetum-Family Plants.</title>
        <authorList>
            <person name="Yamashiro T."/>
            <person name="Shiraishi A."/>
            <person name="Nakayama K."/>
            <person name="Satake H."/>
        </authorList>
    </citation>
    <scope>NUCLEOTIDE SEQUENCE</scope>
</reference>
<comment type="caution">
    <text evidence="1">The sequence shown here is derived from an EMBL/GenBank/DDBJ whole genome shotgun (WGS) entry which is preliminary data.</text>
</comment>
<sequence length="161" mass="18980">MKSFRGSTVAKYKTFVSRNYHEGHECDQEYLDLLGLRNHFTNSLCLSFVHNLPNRIYHRHLQEFYGSYESDRNKLTINFNMYGHDYTWSLEKLGTVLSIYSQRRLFYSDSTKTKDFLKHQKNHPIDTTKIDASIIQNTILKSSDHCEESAYPSWNAALVKE</sequence>